<proteinExistence type="inferred from homology"/>
<evidence type="ECO:0000313" key="11">
    <source>
        <dbReference type="EMBL" id="GCC31340.1"/>
    </source>
</evidence>
<keyword evidence="7 10" id="KW-0472">Membrane</keyword>
<evidence type="ECO:0000256" key="9">
    <source>
        <dbReference type="SAM" id="MobiDB-lite"/>
    </source>
</evidence>
<evidence type="ECO:0000256" key="8">
    <source>
        <dbReference type="ARBA" id="ARBA00023303"/>
    </source>
</evidence>
<dbReference type="InterPro" id="IPR029569">
    <property type="entry name" value="CALHM"/>
</dbReference>
<dbReference type="Pfam" id="PF14798">
    <property type="entry name" value="Ca_hom_mod"/>
    <property type="match status" value="1"/>
</dbReference>
<reference evidence="11 12" key="1">
    <citation type="journal article" date="2018" name="Nat. Ecol. Evol.">
        <title>Shark genomes provide insights into elasmobranch evolution and the origin of vertebrates.</title>
        <authorList>
            <person name="Hara Y"/>
            <person name="Yamaguchi K"/>
            <person name="Onimaru K"/>
            <person name="Kadota M"/>
            <person name="Koyanagi M"/>
            <person name="Keeley SD"/>
            <person name="Tatsumi K"/>
            <person name="Tanaka K"/>
            <person name="Motone F"/>
            <person name="Kageyama Y"/>
            <person name="Nozu R"/>
            <person name="Adachi N"/>
            <person name="Nishimura O"/>
            <person name="Nakagawa R"/>
            <person name="Tanegashima C"/>
            <person name="Kiyatake I"/>
            <person name="Matsumoto R"/>
            <person name="Murakumo K"/>
            <person name="Nishida K"/>
            <person name="Terakita A"/>
            <person name="Kuratani S"/>
            <person name="Sato K"/>
            <person name="Hyodo S Kuraku.S."/>
        </authorList>
    </citation>
    <scope>NUCLEOTIDE SEQUENCE [LARGE SCALE GENOMIC DNA]</scope>
</reference>
<dbReference type="AlphaFoldDB" id="A0A401SLS4"/>
<dbReference type="GO" id="GO:0016020">
    <property type="term" value="C:membrane"/>
    <property type="evidence" value="ECO:0007669"/>
    <property type="project" value="UniProtKB-SubCell"/>
</dbReference>
<evidence type="ECO:0000256" key="4">
    <source>
        <dbReference type="ARBA" id="ARBA00022692"/>
    </source>
</evidence>
<name>A0A401SLS4_CHIPU</name>
<evidence type="ECO:0000256" key="6">
    <source>
        <dbReference type="ARBA" id="ARBA00023065"/>
    </source>
</evidence>
<keyword evidence="12" id="KW-1185">Reference proteome</keyword>
<sequence length="186" mass="20774">MSLFIIGLLVQSYFQKLCHLWSKQKVEYRAPTPIPSLLTVCKASIPAILWIILLLLNGNYYACSKLIGRSETACESKCNGNSSEIVQDYCIASQFIGSLAVVILLSALAIFYFLQCCSDWKSKYMFEYNCKCTKEEAKLLGAKLKAKATEAVKEICKSKMSTQFPNDGQIQPGSSHENMEMNSQVP</sequence>
<evidence type="ECO:0000256" key="7">
    <source>
        <dbReference type="ARBA" id="ARBA00023136"/>
    </source>
</evidence>
<keyword evidence="4 10" id="KW-0812">Transmembrane</keyword>
<gene>
    <name evidence="11" type="ORF">chiPu_0009797</name>
</gene>
<evidence type="ECO:0000256" key="5">
    <source>
        <dbReference type="ARBA" id="ARBA00022989"/>
    </source>
</evidence>
<dbReference type="EMBL" id="BEZZ01000356">
    <property type="protein sequence ID" value="GCC31340.1"/>
    <property type="molecule type" value="Genomic_DNA"/>
</dbReference>
<accession>A0A401SLS4</accession>
<evidence type="ECO:0000256" key="1">
    <source>
        <dbReference type="ARBA" id="ARBA00004141"/>
    </source>
</evidence>
<dbReference type="Proteomes" id="UP000287033">
    <property type="component" value="Unassembled WGS sequence"/>
</dbReference>
<protein>
    <submittedName>
        <fullName evidence="11">Uncharacterized protein</fullName>
    </submittedName>
</protein>
<organism evidence="11 12">
    <name type="scientific">Chiloscyllium punctatum</name>
    <name type="common">Brownbanded bambooshark</name>
    <name type="synonym">Hemiscyllium punctatum</name>
    <dbReference type="NCBI Taxonomy" id="137246"/>
    <lineage>
        <taxon>Eukaryota</taxon>
        <taxon>Metazoa</taxon>
        <taxon>Chordata</taxon>
        <taxon>Craniata</taxon>
        <taxon>Vertebrata</taxon>
        <taxon>Chondrichthyes</taxon>
        <taxon>Elasmobranchii</taxon>
        <taxon>Galeomorphii</taxon>
        <taxon>Galeoidea</taxon>
        <taxon>Orectolobiformes</taxon>
        <taxon>Hemiscylliidae</taxon>
        <taxon>Chiloscyllium</taxon>
    </lineage>
</organism>
<feature type="region of interest" description="Disordered" evidence="9">
    <location>
        <begin position="163"/>
        <end position="186"/>
    </location>
</feature>
<keyword evidence="6" id="KW-0406">Ion transport</keyword>
<feature type="transmembrane region" description="Helical" evidence="10">
    <location>
        <begin position="95"/>
        <end position="114"/>
    </location>
</feature>
<keyword evidence="5 10" id="KW-1133">Transmembrane helix</keyword>
<feature type="transmembrane region" description="Helical" evidence="10">
    <location>
        <begin position="34"/>
        <end position="56"/>
    </location>
</feature>
<comment type="subcellular location">
    <subcellularLocation>
        <location evidence="1">Membrane</location>
        <topology evidence="1">Multi-pass membrane protein</topology>
    </subcellularLocation>
</comment>
<evidence type="ECO:0000256" key="3">
    <source>
        <dbReference type="ARBA" id="ARBA00022448"/>
    </source>
</evidence>
<evidence type="ECO:0000256" key="2">
    <source>
        <dbReference type="ARBA" id="ARBA00008497"/>
    </source>
</evidence>
<evidence type="ECO:0000313" key="12">
    <source>
        <dbReference type="Proteomes" id="UP000287033"/>
    </source>
</evidence>
<dbReference type="GO" id="GO:1904669">
    <property type="term" value="P:ATP export"/>
    <property type="evidence" value="ECO:0007669"/>
    <property type="project" value="UniProtKB-ARBA"/>
</dbReference>
<comment type="similarity">
    <text evidence="2">Belongs to the CALHM family.</text>
</comment>
<keyword evidence="3" id="KW-0813">Transport</keyword>
<comment type="caution">
    <text evidence="11">The sequence shown here is derived from an EMBL/GenBank/DDBJ whole genome shotgun (WGS) entry which is preliminary data.</text>
</comment>
<evidence type="ECO:0000256" key="10">
    <source>
        <dbReference type="SAM" id="Phobius"/>
    </source>
</evidence>
<dbReference type="GO" id="GO:0034220">
    <property type="term" value="P:monoatomic ion transmembrane transport"/>
    <property type="evidence" value="ECO:0007669"/>
    <property type="project" value="UniProtKB-KW"/>
</dbReference>
<keyword evidence="8" id="KW-0407">Ion channel</keyword>